<proteinExistence type="predicted"/>
<protein>
    <submittedName>
        <fullName evidence="1">Uncharacterized protein</fullName>
    </submittedName>
</protein>
<reference evidence="1" key="1">
    <citation type="submission" date="2014-09" db="EMBL/GenBank/DDBJ databases">
        <authorList>
            <person name="Magalhaes I.L.F."/>
            <person name="Oliveira U."/>
            <person name="Santos F.R."/>
            <person name="Vidigal T.H.D.A."/>
            <person name="Brescovit A.D."/>
            <person name="Santos A.J."/>
        </authorList>
    </citation>
    <scope>NUCLEOTIDE SEQUENCE</scope>
    <source>
        <tissue evidence="1">Shoot tissue taken approximately 20 cm above the soil surface</tissue>
    </source>
</reference>
<sequence>MVKVCSKSAKNHS</sequence>
<dbReference type="EMBL" id="GBRH01271424">
    <property type="protein sequence ID" value="JAD26471.1"/>
    <property type="molecule type" value="Transcribed_RNA"/>
</dbReference>
<organism evidence="1">
    <name type="scientific">Arundo donax</name>
    <name type="common">Giant reed</name>
    <name type="synonym">Donax arundinaceus</name>
    <dbReference type="NCBI Taxonomy" id="35708"/>
    <lineage>
        <taxon>Eukaryota</taxon>
        <taxon>Viridiplantae</taxon>
        <taxon>Streptophyta</taxon>
        <taxon>Embryophyta</taxon>
        <taxon>Tracheophyta</taxon>
        <taxon>Spermatophyta</taxon>
        <taxon>Magnoliopsida</taxon>
        <taxon>Liliopsida</taxon>
        <taxon>Poales</taxon>
        <taxon>Poaceae</taxon>
        <taxon>PACMAD clade</taxon>
        <taxon>Arundinoideae</taxon>
        <taxon>Arundineae</taxon>
        <taxon>Arundo</taxon>
    </lineage>
</organism>
<name>A0A0A8YJZ9_ARUDO</name>
<evidence type="ECO:0000313" key="1">
    <source>
        <dbReference type="EMBL" id="JAD26471.1"/>
    </source>
</evidence>
<reference evidence="1" key="2">
    <citation type="journal article" date="2015" name="Data Brief">
        <title>Shoot transcriptome of the giant reed, Arundo donax.</title>
        <authorList>
            <person name="Barrero R.A."/>
            <person name="Guerrero F.D."/>
            <person name="Moolhuijzen P."/>
            <person name="Goolsby J.A."/>
            <person name="Tidwell J."/>
            <person name="Bellgard S.E."/>
            <person name="Bellgard M.I."/>
        </authorList>
    </citation>
    <scope>NUCLEOTIDE SEQUENCE</scope>
    <source>
        <tissue evidence="1">Shoot tissue taken approximately 20 cm above the soil surface</tissue>
    </source>
</reference>
<accession>A0A0A8YJZ9</accession>